<dbReference type="PANTHER" id="PTHR10366:SF562">
    <property type="entry name" value="ALDEHYDE REDUCTASE II (AFU_ORTHOLOGUE AFUA_1G11360)"/>
    <property type="match status" value="1"/>
</dbReference>
<accession>A0A2T2NMQ3</accession>
<proteinExistence type="inferred from homology"/>
<dbReference type="PANTHER" id="PTHR10366">
    <property type="entry name" value="NAD DEPENDENT EPIMERASE/DEHYDRATASE"/>
    <property type="match status" value="1"/>
</dbReference>
<feature type="domain" description="NAD-dependent epimerase/dehydratase" evidence="3">
    <location>
        <begin position="12"/>
        <end position="206"/>
    </location>
</feature>
<comment type="similarity">
    <text evidence="2">Belongs to the NAD(P)-dependent epimerase/dehydratase family. Dihydroflavonol-4-reductase subfamily.</text>
</comment>
<dbReference type="AlphaFoldDB" id="A0A2T2NMQ3"/>
<dbReference type="InterPro" id="IPR001509">
    <property type="entry name" value="Epimerase_deHydtase"/>
</dbReference>
<gene>
    <name evidence="4" type="ORF">BS50DRAFT_573532</name>
</gene>
<keyword evidence="5" id="KW-1185">Reference proteome</keyword>
<dbReference type="FunFam" id="3.40.50.720:FF:000426">
    <property type="entry name" value="Aldehyde reductase 2"/>
    <property type="match status" value="1"/>
</dbReference>
<dbReference type="SUPFAM" id="SSF51735">
    <property type="entry name" value="NAD(P)-binding Rossmann-fold domains"/>
    <property type="match status" value="1"/>
</dbReference>
<keyword evidence="1" id="KW-0560">Oxidoreductase</keyword>
<dbReference type="InterPro" id="IPR050425">
    <property type="entry name" value="NAD(P)_dehydrat-like"/>
</dbReference>
<evidence type="ECO:0000313" key="5">
    <source>
        <dbReference type="Proteomes" id="UP000240883"/>
    </source>
</evidence>
<dbReference type="GO" id="GO:0016616">
    <property type="term" value="F:oxidoreductase activity, acting on the CH-OH group of donors, NAD or NADP as acceptor"/>
    <property type="evidence" value="ECO:0007669"/>
    <property type="project" value="TreeGrafter"/>
</dbReference>
<dbReference type="InterPro" id="IPR036291">
    <property type="entry name" value="NAD(P)-bd_dom_sf"/>
</dbReference>
<dbReference type="OrthoDB" id="2735536at2759"/>
<protein>
    <submittedName>
        <fullName evidence="4">Dihydroflavonol-4-reductase</fullName>
    </submittedName>
</protein>
<dbReference type="Gene3D" id="3.40.50.720">
    <property type="entry name" value="NAD(P)-binding Rossmann-like Domain"/>
    <property type="match status" value="1"/>
</dbReference>
<dbReference type="EMBL" id="KZ678135">
    <property type="protein sequence ID" value="PSN66712.1"/>
    <property type="molecule type" value="Genomic_DNA"/>
</dbReference>
<evidence type="ECO:0000313" key="4">
    <source>
        <dbReference type="EMBL" id="PSN66712.1"/>
    </source>
</evidence>
<sequence>MPTLTLHPGATVLVTGINGLLGSHVADQLLARGYKVRGAVRGVGKNAWVRDYFVARHPGAGIELVDVPDITAPGCYDEAVKGVQGIVHLASPLGGEDADALIRTAVEGGLNALRAAAKEKGIKRFVYTSSSVAAVTPKPDTEVTVRVTDFNEEGIRAGRSKDRKPGLALYSAMKTEAEKACWEWVRENEPGFAFSSVLPNVNFGEVLVPEEQGAPSTVEWAKMAFTGQGFDMLAQVIMPQWFINNADCALLHVGALIYEDVSGERLFGFAEPFNWNDVLAGFRKLYPEKSFPKDRELGIDVSNVPNKRALEVLEWIKEGKGWTGLKESLAEMSENW</sequence>
<evidence type="ECO:0000256" key="1">
    <source>
        <dbReference type="ARBA" id="ARBA00023002"/>
    </source>
</evidence>
<reference evidence="4 5" key="1">
    <citation type="journal article" date="2018" name="Front. Microbiol.">
        <title>Genome-Wide Analysis of Corynespora cassiicola Leaf Fall Disease Putative Effectors.</title>
        <authorList>
            <person name="Lopez D."/>
            <person name="Ribeiro S."/>
            <person name="Label P."/>
            <person name="Fumanal B."/>
            <person name="Venisse J.S."/>
            <person name="Kohler A."/>
            <person name="de Oliveira R.R."/>
            <person name="Labutti K."/>
            <person name="Lipzen A."/>
            <person name="Lail K."/>
            <person name="Bauer D."/>
            <person name="Ohm R.A."/>
            <person name="Barry K.W."/>
            <person name="Spatafora J."/>
            <person name="Grigoriev I.V."/>
            <person name="Martin F.M."/>
            <person name="Pujade-Renaud V."/>
        </authorList>
    </citation>
    <scope>NUCLEOTIDE SEQUENCE [LARGE SCALE GENOMIC DNA]</scope>
    <source>
        <strain evidence="4 5">Philippines</strain>
    </source>
</reference>
<dbReference type="Pfam" id="PF01370">
    <property type="entry name" value="Epimerase"/>
    <property type="match status" value="1"/>
</dbReference>
<dbReference type="STRING" id="1448308.A0A2T2NMQ3"/>
<organism evidence="4 5">
    <name type="scientific">Corynespora cassiicola Philippines</name>
    <dbReference type="NCBI Taxonomy" id="1448308"/>
    <lineage>
        <taxon>Eukaryota</taxon>
        <taxon>Fungi</taxon>
        <taxon>Dikarya</taxon>
        <taxon>Ascomycota</taxon>
        <taxon>Pezizomycotina</taxon>
        <taxon>Dothideomycetes</taxon>
        <taxon>Pleosporomycetidae</taxon>
        <taxon>Pleosporales</taxon>
        <taxon>Corynesporascaceae</taxon>
        <taxon>Corynespora</taxon>
    </lineage>
</organism>
<evidence type="ECO:0000259" key="3">
    <source>
        <dbReference type="Pfam" id="PF01370"/>
    </source>
</evidence>
<dbReference type="Proteomes" id="UP000240883">
    <property type="component" value="Unassembled WGS sequence"/>
</dbReference>
<name>A0A2T2NMQ3_CORCC</name>
<evidence type="ECO:0000256" key="2">
    <source>
        <dbReference type="ARBA" id="ARBA00023445"/>
    </source>
</evidence>